<evidence type="ECO:0000256" key="1">
    <source>
        <dbReference type="ARBA" id="ARBA00001938"/>
    </source>
</evidence>
<evidence type="ECO:0000256" key="7">
    <source>
        <dbReference type="SAM" id="MobiDB-lite"/>
    </source>
</evidence>
<comment type="cofactor">
    <cofactor evidence="1 6">
        <name>(R)-lipoate</name>
        <dbReference type="ChEBI" id="CHEBI:83088"/>
    </cofactor>
</comment>
<dbReference type="SUPFAM" id="SSF52777">
    <property type="entry name" value="CoA-dependent acyltransferases"/>
    <property type="match status" value="1"/>
</dbReference>
<name>A0ABV8KUJ5_9ACTN</name>
<dbReference type="InterPro" id="IPR050743">
    <property type="entry name" value="2-oxoacid_DH_E2_comp"/>
</dbReference>
<reference evidence="11" key="1">
    <citation type="journal article" date="2019" name="Int. J. Syst. Evol. Microbiol.">
        <title>The Global Catalogue of Microorganisms (GCM) 10K type strain sequencing project: providing services to taxonomists for standard genome sequencing and annotation.</title>
        <authorList>
            <consortium name="The Broad Institute Genomics Platform"/>
            <consortium name="The Broad Institute Genome Sequencing Center for Infectious Disease"/>
            <person name="Wu L."/>
            <person name="Ma J."/>
        </authorList>
    </citation>
    <scope>NUCLEOTIDE SEQUENCE [LARGE SCALE GENOMIC DNA]</scope>
    <source>
        <strain evidence="11">2902at01</strain>
    </source>
</reference>
<keyword evidence="11" id="KW-1185">Reference proteome</keyword>
<evidence type="ECO:0000256" key="6">
    <source>
        <dbReference type="RuleBase" id="RU003423"/>
    </source>
</evidence>
<dbReference type="PANTHER" id="PTHR43178">
    <property type="entry name" value="DIHYDROLIPOAMIDE ACETYLTRANSFERASE COMPONENT OF PYRUVATE DEHYDROGENASE COMPLEX"/>
    <property type="match status" value="1"/>
</dbReference>
<dbReference type="Pfam" id="PF00364">
    <property type="entry name" value="Biotin_lipoyl"/>
    <property type="match status" value="1"/>
</dbReference>
<dbReference type="InterPro" id="IPR023213">
    <property type="entry name" value="CAT-like_dom_sf"/>
</dbReference>
<organism evidence="10 11">
    <name type="scientific">Micromonospora zhanjiangensis</name>
    <dbReference type="NCBI Taxonomy" id="1522057"/>
    <lineage>
        <taxon>Bacteria</taxon>
        <taxon>Bacillati</taxon>
        <taxon>Actinomycetota</taxon>
        <taxon>Actinomycetes</taxon>
        <taxon>Micromonosporales</taxon>
        <taxon>Micromonosporaceae</taxon>
        <taxon>Micromonospora</taxon>
    </lineage>
</organism>
<comment type="similarity">
    <text evidence="2 6">Belongs to the 2-oxoacid dehydrogenase family.</text>
</comment>
<feature type="region of interest" description="Disordered" evidence="7">
    <location>
        <begin position="84"/>
        <end position="104"/>
    </location>
</feature>
<proteinExistence type="inferred from homology"/>
<dbReference type="Gene3D" id="3.30.559.10">
    <property type="entry name" value="Chloramphenicol acetyltransferase-like domain"/>
    <property type="match status" value="1"/>
</dbReference>
<dbReference type="PANTHER" id="PTHR43178:SF5">
    <property type="entry name" value="LIPOAMIDE ACYLTRANSFERASE COMPONENT OF BRANCHED-CHAIN ALPHA-KETO ACID DEHYDROGENASE COMPLEX, MITOCHONDRIAL"/>
    <property type="match status" value="1"/>
</dbReference>
<evidence type="ECO:0000256" key="3">
    <source>
        <dbReference type="ARBA" id="ARBA00022679"/>
    </source>
</evidence>
<sequence>MTAGTTQVFLLPDLGEGLTEAEIVEWRVAVGDLVEVDQAVVEVETAKAVVDVPCPYAGRVVALHGTPGQARPVGQPLITIEPVDGGDGAAPEPPGHATYRKEERAGSGNVLIGYGTGHGPGRRRRARVGTLAGRHPGSVPVDPPPRRIDRLPAMPVASGGAGDAAPPAGDAAGAPLVISPLVRRLARERGIDVRVVRGTGPGGMIRRGDIDAALVARDVLAAPGVRAAGADPDGTAGAGDAARGGFPTGDADVVIPLRGVRKTIADKLARSRREIPEVTIWVDVDATALLATRAEINVARPDRPDRPVGVLALLARICVSGLRRFPQLNARVDTERQQIVQSGAIHLGIAAQTDRGLLVPVIPDAGRLTTWELADALAETTAAARAGLLPPARLTGGTFTLNNYGVFGVDGSTPIINHPEAALLGVGRIVDKPWVVDGQLAVRKVTQLSLTFDHRVCDGGVAGGFLRHVADRVERPALLIADA</sequence>
<dbReference type="InterPro" id="IPR011053">
    <property type="entry name" value="Single_hybrid_motif"/>
</dbReference>
<dbReference type="GO" id="GO:0016746">
    <property type="term" value="F:acyltransferase activity"/>
    <property type="evidence" value="ECO:0007669"/>
    <property type="project" value="UniProtKB-KW"/>
</dbReference>
<dbReference type="RefSeq" id="WP_377551537.1">
    <property type="nucleotide sequence ID" value="NZ_JBHSBN010000028.1"/>
</dbReference>
<dbReference type="InterPro" id="IPR001078">
    <property type="entry name" value="2-oxoacid_DH_actylTfrase"/>
</dbReference>
<evidence type="ECO:0000256" key="5">
    <source>
        <dbReference type="ARBA" id="ARBA00023315"/>
    </source>
</evidence>
<dbReference type="PROSITE" id="PS00189">
    <property type="entry name" value="LIPOYL"/>
    <property type="match status" value="1"/>
</dbReference>
<keyword evidence="4 6" id="KW-0450">Lipoyl</keyword>
<evidence type="ECO:0000256" key="2">
    <source>
        <dbReference type="ARBA" id="ARBA00007317"/>
    </source>
</evidence>
<dbReference type="Gene3D" id="4.10.320.10">
    <property type="entry name" value="E3-binding domain"/>
    <property type="match status" value="1"/>
</dbReference>
<dbReference type="EMBL" id="JBHSBN010000028">
    <property type="protein sequence ID" value="MFC4109749.1"/>
    <property type="molecule type" value="Genomic_DNA"/>
</dbReference>
<evidence type="ECO:0000313" key="11">
    <source>
        <dbReference type="Proteomes" id="UP001595868"/>
    </source>
</evidence>
<dbReference type="Gene3D" id="2.40.50.100">
    <property type="match status" value="1"/>
</dbReference>
<dbReference type="EC" id="2.3.1.-" evidence="6"/>
<dbReference type="Pfam" id="PF00198">
    <property type="entry name" value="2-oxoacid_dh"/>
    <property type="match status" value="1"/>
</dbReference>
<dbReference type="CDD" id="cd06849">
    <property type="entry name" value="lipoyl_domain"/>
    <property type="match status" value="1"/>
</dbReference>
<evidence type="ECO:0000313" key="10">
    <source>
        <dbReference type="EMBL" id="MFC4109749.1"/>
    </source>
</evidence>
<evidence type="ECO:0000259" key="9">
    <source>
        <dbReference type="PROSITE" id="PS51826"/>
    </source>
</evidence>
<dbReference type="InterPro" id="IPR003016">
    <property type="entry name" value="2-oxoA_DH_lipoyl-BS"/>
</dbReference>
<feature type="domain" description="Peripheral subunit-binding (PSBD)" evidence="9">
    <location>
        <begin position="177"/>
        <end position="214"/>
    </location>
</feature>
<dbReference type="PROSITE" id="PS51826">
    <property type="entry name" value="PSBD"/>
    <property type="match status" value="1"/>
</dbReference>
<feature type="domain" description="Lipoyl-binding" evidence="8">
    <location>
        <begin position="6"/>
        <end position="81"/>
    </location>
</feature>
<dbReference type="SUPFAM" id="SSF51230">
    <property type="entry name" value="Single hybrid motif"/>
    <property type="match status" value="1"/>
</dbReference>
<keyword evidence="5 6" id="KW-0012">Acyltransferase</keyword>
<dbReference type="InterPro" id="IPR004167">
    <property type="entry name" value="PSBD"/>
</dbReference>
<dbReference type="InterPro" id="IPR036625">
    <property type="entry name" value="E3-bd_dom_sf"/>
</dbReference>
<evidence type="ECO:0000256" key="4">
    <source>
        <dbReference type="ARBA" id="ARBA00022823"/>
    </source>
</evidence>
<comment type="caution">
    <text evidence="10">The sequence shown here is derived from an EMBL/GenBank/DDBJ whole genome shotgun (WGS) entry which is preliminary data.</text>
</comment>
<dbReference type="InterPro" id="IPR000089">
    <property type="entry name" value="Biotin_lipoyl"/>
</dbReference>
<dbReference type="PROSITE" id="PS50968">
    <property type="entry name" value="BIOTINYL_LIPOYL"/>
    <property type="match status" value="1"/>
</dbReference>
<evidence type="ECO:0000259" key="8">
    <source>
        <dbReference type="PROSITE" id="PS50968"/>
    </source>
</evidence>
<dbReference type="SUPFAM" id="SSF47005">
    <property type="entry name" value="Peripheral subunit-binding domain of 2-oxo acid dehydrogenase complex"/>
    <property type="match status" value="1"/>
</dbReference>
<dbReference type="Pfam" id="PF02817">
    <property type="entry name" value="E3_binding"/>
    <property type="match status" value="1"/>
</dbReference>
<accession>A0ABV8KUJ5</accession>
<dbReference type="Proteomes" id="UP001595868">
    <property type="component" value="Unassembled WGS sequence"/>
</dbReference>
<gene>
    <name evidence="10" type="ORF">ACFOX0_27945</name>
</gene>
<keyword evidence="3 6" id="KW-0808">Transferase</keyword>
<protein>
    <recommendedName>
        <fullName evidence="6">Dihydrolipoamide acetyltransferase component of pyruvate dehydrogenase complex</fullName>
        <ecNumber evidence="6">2.3.1.-</ecNumber>
    </recommendedName>
</protein>